<dbReference type="Gene3D" id="2.40.128.20">
    <property type="match status" value="1"/>
</dbReference>
<protein>
    <submittedName>
        <fullName evidence="2">Lipocalin family protein</fullName>
    </submittedName>
</protein>
<evidence type="ECO:0000313" key="2">
    <source>
        <dbReference type="EMBL" id="NQV64172.1"/>
    </source>
</evidence>
<dbReference type="InterPro" id="IPR047202">
    <property type="entry name" value="Lipocalin_Blc-like_dom"/>
</dbReference>
<evidence type="ECO:0000259" key="1">
    <source>
        <dbReference type="Pfam" id="PF08212"/>
    </source>
</evidence>
<accession>A0A973A895</accession>
<proteinExistence type="predicted"/>
<organism evidence="2 3">
    <name type="scientific">SAR86 cluster bacterium</name>
    <dbReference type="NCBI Taxonomy" id="2030880"/>
    <lineage>
        <taxon>Bacteria</taxon>
        <taxon>Pseudomonadati</taxon>
        <taxon>Pseudomonadota</taxon>
        <taxon>Gammaproteobacteria</taxon>
        <taxon>SAR86 cluster</taxon>
    </lineage>
</organism>
<dbReference type="AlphaFoldDB" id="A0A973A895"/>
<reference evidence="2" key="1">
    <citation type="submission" date="2020-05" db="EMBL/GenBank/DDBJ databases">
        <title>Sulfur intermediates as new biogeochemical hubs in an aquatic model microbial ecosystem.</title>
        <authorList>
            <person name="Vigneron A."/>
        </authorList>
    </citation>
    <scope>NUCLEOTIDE SEQUENCE</scope>
    <source>
        <strain evidence="2">Bin.250</strain>
    </source>
</reference>
<comment type="caution">
    <text evidence="2">The sequence shown here is derived from an EMBL/GenBank/DDBJ whole genome shotgun (WGS) entry which is preliminary data.</text>
</comment>
<dbReference type="InterPro" id="IPR000566">
    <property type="entry name" value="Lipocln_cytosolic_FA-bd_dom"/>
</dbReference>
<feature type="non-terminal residue" evidence="2">
    <location>
        <position position="1"/>
    </location>
</feature>
<feature type="domain" description="Lipocalin/cytosolic fatty-acid binding" evidence="1">
    <location>
        <begin position="1"/>
        <end position="123"/>
    </location>
</feature>
<dbReference type="SUPFAM" id="SSF50814">
    <property type="entry name" value="Lipocalins"/>
    <property type="match status" value="1"/>
</dbReference>
<dbReference type="CDD" id="cd19438">
    <property type="entry name" value="lipocalin_Blc-like"/>
    <property type="match status" value="1"/>
</dbReference>
<dbReference type="Pfam" id="PF08212">
    <property type="entry name" value="Lipocalin_2"/>
    <property type="match status" value="1"/>
</dbReference>
<evidence type="ECO:0000313" key="3">
    <source>
        <dbReference type="Proteomes" id="UP000754644"/>
    </source>
</evidence>
<sequence>IPTLFEKDLFNPVEHYARNADGSIKITFSYRRGSLTAPKQQITATGFIQNSVTNATWAMQPFWPIKAEYLVIYLEEDQFTIIGRSKRDYLWIMARDAHIAPQALAALVDRAVALGYPREKIQLPIQP</sequence>
<dbReference type="Proteomes" id="UP000754644">
    <property type="component" value="Unassembled WGS sequence"/>
</dbReference>
<dbReference type="InterPro" id="IPR012674">
    <property type="entry name" value="Calycin"/>
</dbReference>
<dbReference type="EMBL" id="JABMOJ010000078">
    <property type="protein sequence ID" value="NQV64172.1"/>
    <property type="molecule type" value="Genomic_DNA"/>
</dbReference>
<name>A0A973A895_9GAMM</name>
<gene>
    <name evidence="2" type="ORF">HQ497_02305</name>
</gene>